<dbReference type="Pfam" id="PF01757">
    <property type="entry name" value="Acyl_transf_3"/>
    <property type="match status" value="1"/>
</dbReference>
<feature type="transmembrane region" description="Helical" evidence="1">
    <location>
        <begin position="160"/>
        <end position="177"/>
    </location>
</feature>
<evidence type="ECO:0000259" key="2">
    <source>
        <dbReference type="Pfam" id="PF01757"/>
    </source>
</evidence>
<feature type="transmembrane region" description="Helical" evidence="1">
    <location>
        <begin position="6"/>
        <end position="23"/>
    </location>
</feature>
<dbReference type="InterPro" id="IPR002656">
    <property type="entry name" value="Acyl_transf_3_dom"/>
</dbReference>
<feature type="transmembrane region" description="Helical" evidence="1">
    <location>
        <begin position="137"/>
        <end position="154"/>
    </location>
</feature>
<comment type="caution">
    <text evidence="3">The sequence shown here is derived from an EMBL/GenBank/DDBJ whole genome shotgun (WGS) entry which is preliminary data.</text>
</comment>
<evidence type="ECO:0000313" key="4">
    <source>
        <dbReference type="Proteomes" id="UP000289437"/>
    </source>
</evidence>
<feature type="transmembrane region" description="Helical" evidence="1">
    <location>
        <begin position="76"/>
        <end position="96"/>
    </location>
</feature>
<feature type="transmembrane region" description="Helical" evidence="1">
    <location>
        <begin position="286"/>
        <end position="304"/>
    </location>
</feature>
<dbReference type="GO" id="GO:0016020">
    <property type="term" value="C:membrane"/>
    <property type="evidence" value="ECO:0007669"/>
    <property type="project" value="TreeGrafter"/>
</dbReference>
<sequence>MELDSLRGAAAVIVVINHLGLAFSYRIPRILAPFFAGHAAVVLFFVLSGFVLSLPFWNKGENGSYGPYLIRRFFRIYVPFAASVILAAICAHFFLFSQLPLGDWFKETWQTPLTPSFLFSQFLLPHNSRLNTAFWSLRYEVQLSIAFPLLLLVIRKLGPWLSLTLAVVTYLVGSLVPSHLPDSHWYQETLRYGAVFVFGAVVAWQRETLRKLWLTSPAPLKMASAVVGALMLGYGYDIMFHLRLHSYSDIVVTIGACSAVLLALSYPPFQTFLRLPALEYLGRISYSLYLVHGTLLFVALNLLYGKVPRSLLVTLFLLVTWAVSHAFCVFLEEPSLRFGKRIATSPPRAHPATRTAAG</sequence>
<dbReference type="InterPro" id="IPR050879">
    <property type="entry name" value="Acyltransferase_3"/>
</dbReference>
<keyword evidence="3" id="KW-0808">Transferase</keyword>
<keyword evidence="3" id="KW-0012">Acyltransferase</keyword>
<dbReference type="EMBL" id="RDSM01000003">
    <property type="protein sequence ID" value="RXH54552.1"/>
    <property type="molecule type" value="Genomic_DNA"/>
</dbReference>
<dbReference type="AlphaFoldDB" id="A0A4Q0SVW8"/>
<evidence type="ECO:0000256" key="1">
    <source>
        <dbReference type="SAM" id="Phobius"/>
    </source>
</evidence>
<gene>
    <name evidence="3" type="ORF">GRAN_3656</name>
</gene>
<dbReference type="Proteomes" id="UP000289437">
    <property type="component" value="Unassembled WGS sequence"/>
</dbReference>
<evidence type="ECO:0000313" key="3">
    <source>
        <dbReference type="EMBL" id="RXH54552.1"/>
    </source>
</evidence>
<keyword evidence="1" id="KW-0812">Transmembrane</keyword>
<feature type="transmembrane region" description="Helical" evidence="1">
    <location>
        <begin position="247"/>
        <end position="266"/>
    </location>
</feature>
<keyword evidence="4" id="KW-1185">Reference proteome</keyword>
<dbReference type="PANTHER" id="PTHR23028:SF53">
    <property type="entry name" value="ACYL_TRANSF_3 DOMAIN-CONTAINING PROTEIN"/>
    <property type="match status" value="1"/>
</dbReference>
<dbReference type="GO" id="GO:0016747">
    <property type="term" value="F:acyltransferase activity, transferring groups other than amino-acyl groups"/>
    <property type="evidence" value="ECO:0007669"/>
    <property type="project" value="InterPro"/>
</dbReference>
<proteinExistence type="predicted"/>
<feature type="transmembrane region" description="Helical" evidence="1">
    <location>
        <begin position="311"/>
        <end position="332"/>
    </location>
</feature>
<dbReference type="GO" id="GO:0000271">
    <property type="term" value="P:polysaccharide biosynthetic process"/>
    <property type="evidence" value="ECO:0007669"/>
    <property type="project" value="TreeGrafter"/>
</dbReference>
<name>A0A4Q0SVW8_9BACT</name>
<keyword evidence="1" id="KW-1133">Transmembrane helix</keyword>
<dbReference type="PANTHER" id="PTHR23028">
    <property type="entry name" value="ACETYLTRANSFERASE"/>
    <property type="match status" value="1"/>
</dbReference>
<feature type="transmembrane region" description="Helical" evidence="1">
    <location>
        <begin position="218"/>
        <end position="235"/>
    </location>
</feature>
<feature type="domain" description="Acyltransferase 3" evidence="2">
    <location>
        <begin position="3"/>
        <end position="324"/>
    </location>
</feature>
<keyword evidence="1" id="KW-0472">Membrane</keyword>
<protein>
    <submittedName>
        <fullName evidence="3">Acyltransferase 3</fullName>
    </submittedName>
</protein>
<organism evidence="3 4">
    <name type="scientific">Granulicella sibirica</name>
    <dbReference type="NCBI Taxonomy" id="2479048"/>
    <lineage>
        <taxon>Bacteria</taxon>
        <taxon>Pseudomonadati</taxon>
        <taxon>Acidobacteriota</taxon>
        <taxon>Terriglobia</taxon>
        <taxon>Terriglobales</taxon>
        <taxon>Acidobacteriaceae</taxon>
        <taxon>Granulicella</taxon>
    </lineage>
</organism>
<feature type="transmembrane region" description="Helical" evidence="1">
    <location>
        <begin position="30"/>
        <end position="56"/>
    </location>
</feature>
<reference evidence="4" key="2">
    <citation type="submission" date="2019-02" db="EMBL/GenBank/DDBJ databases">
        <title>Granulicella sibirica sp. nov., a psychrotolerant acidobacterium isolated from an organic soil layer in forested tundra, West Siberia.</title>
        <authorList>
            <person name="Oshkin I.Y."/>
            <person name="Kulichevskaya I.S."/>
            <person name="Rijpstra W.I.C."/>
            <person name="Sinninghe Damste J.S."/>
            <person name="Rakitin A.L."/>
            <person name="Ravin N.V."/>
            <person name="Dedysh S.N."/>
        </authorList>
    </citation>
    <scope>NUCLEOTIDE SEQUENCE [LARGE SCALE GENOMIC DNA]</scope>
    <source>
        <strain evidence="4">AF10</strain>
    </source>
</reference>
<reference evidence="3 4" key="1">
    <citation type="submission" date="2018-11" db="EMBL/GenBank/DDBJ databases">
        <authorList>
            <person name="Mardanov A.V."/>
            <person name="Ravin N.V."/>
            <person name="Dedysh S.N."/>
        </authorList>
    </citation>
    <scope>NUCLEOTIDE SEQUENCE [LARGE SCALE GENOMIC DNA]</scope>
    <source>
        <strain evidence="3 4">AF10</strain>
    </source>
</reference>
<accession>A0A4Q0SVW8</accession>